<proteinExistence type="predicted"/>
<comment type="caution">
    <text evidence="2">The sequence shown here is derived from an EMBL/GenBank/DDBJ whole genome shotgun (WGS) entry which is preliminary data.</text>
</comment>
<keyword evidence="3" id="KW-1185">Reference proteome</keyword>
<organism evidence="2 3">
    <name type="scientific">Aspergillus heteromorphus CBS 117.55</name>
    <dbReference type="NCBI Taxonomy" id="1448321"/>
    <lineage>
        <taxon>Eukaryota</taxon>
        <taxon>Fungi</taxon>
        <taxon>Dikarya</taxon>
        <taxon>Ascomycota</taxon>
        <taxon>Pezizomycotina</taxon>
        <taxon>Eurotiomycetes</taxon>
        <taxon>Eurotiomycetidae</taxon>
        <taxon>Eurotiales</taxon>
        <taxon>Aspergillaceae</taxon>
        <taxon>Aspergillus</taxon>
        <taxon>Aspergillus subgen. Circumdati</taxon>
    </lineage>
</organism>
<name>A0A317WAW1_9EURO</name>
<evidence type="ECO:0000256" key="1">
    <source>
        <dbReference type="SAM" id="MobiDB-lite"/>
    </source>
</evidence>
<dbReference type="AlphaFoldDB" id="A0A317WAW1"/>
<accession>A0A317WAW1</accession>
<dbReference type="OrthoDB" id="3594103at2759"/>
<dbReference type="GeneID" id="37067599"/>
<dbReference type="EMBL" id="MSFL01000012">
    <property type="protein sequence ID" value="PWY82138.1"/>
    <property type="molecule type" value="Genomic_DNA"/>
</dbReference>
<feature type="region of interest" description="Disordered" evidence="1">
    <location>
        <begin position="400"/>
        <end position="426"/>
    </location>
</feature>
<dbReference type="STRING" id="1448321.A0A317WAW1"/>
<dbReference type="PANTHER" id="PTHR37538">
    <property type="entry name" value="BTB DOMAIN-CONTAINING PROTEIN"/>
    <property type="match status" value="1"/>
</dbReference>
<sequence length="426" mass="47776">MANKKKAKLRKLALARPPNDPKPAITEYPQPLASPYLTPTATLRIGQSSFKVPEYFLRPYPVFAVNSLDMRLNVHEDIGHTVVHFLCTGAYETIRPDDSGPWSCPFTREFERSVYAYHAAKIYGLQGLEKHAKRYMQRFGHYVTTLQVLTVARSVYADHPDKDFWFRDFVRQKLINTFQAGEEDLIECVSNYGVGTEQQFDQFLVKTVLEIFRDRMVALRDATSNGYGVASSHCDAPDEEEVPDQASAVDFQETMEEIPEPSGPDELSPPAELPVEFPPDEPPVPPESPPPDEYPGEAPPADPYETDRHDQFTSPSPPPPAQYRNDRGEWGEWGVSQPLARRSPSPPPPEEPAAYEEPTPPPEPETQSHTQPESFDWSAWTVAPPKKKIVTVDIKLRSLQEPVEGIPVPGPELGPEPEPGPSLEVF</sequence>
<feature type="compositionally biased region" description="Pro residues" evidence="1">
    <location>
        <begin position="276"/>
        <end position="302"/>
    </location>
</feature>
<feature type="region of interest" description="Disordered" evidence="1">
    <location>
        <begin position="226"/>
        <end position="245"/>
    </location>
</feature>
<dbReference type="RefSeq" id="XP_025399403.1">
    <property type="nucleotide sequence ID" value="XM_025545362.1"/>
</dbReference>
<dbReference type="Proteomes" id="UP000247233">
    <property type="component" value="Unassembled WGS sequence"/>
</dbReference>
<evidence type="ECO:0000313" key="2">
    <source>
        <dbReference type="EMBL" id="PWY82138.1"/>
    </source>
</evidence>
<reference evidence="2 3" key="1">
    <citation type="submission" date="2016-12" db="EMBL/GenBank/DDBJ databases">
        <title>The genomes of Aspergillus section Nigri reveals drivers in fungal speciation.</title>
        <authorList>
            <consortium name="DOE Joint Genome Institute"/>
            <person name="Vesth T.C."/>
            <person name="Nybo J."/>
            <person name="Theobald S."/>
            <person name="Brandl J."/>
            <person name="Frisvad J.C."/>
            <person name="Nielsen K.F."/>
            <person name="Lyhne E.K."/>
            <person name="Kogle M.E."/>
            <person name="Kuo A."/>
            <person name="Riley R."/>
            <person name="Clum A."/>
            <person name="Nolan M."/>
            <person name="Lipzen A."/>
            <person name="Salamov A."/>
            <person name="Henrissat B."/>
            <person name="Wiebenga A."/>
            <person name="De Vries R.P."/>
            <person name="Grigoriev I.V."/>
            <person name="Mortensen U.H."/>
            <person name="Andersen M.R."/>
            <person name="Baker S.E."/>
        </authorList>
    </citation>
    <scope>NUCLEOTIDE SEQUENCE [LARGE SCALE GENOMIC DNA]</scope>
    <source>
        <strain evidence="2 3">CBS 117.55</strain>
    </source>
</reference>
<dbReference type="PANTHER" id="PTHR37538:SF1">
    <property type="entry name" value="BTB DOMAIN-CONTAINING PROTEIN"/>
    <property type="match status" value="1"/>
</dbReference>
<evidence type="ECO:0000313" key="3">
    <source>
        <dbReference type="Proteomes" id="UP000247233"/>
    </source>
</evidence>
<feature type="compositionally biased region" description="Pro residues" evidence="1">
    <location>
        <begin position="408"/>
        <end position="420"/>
    </location>
</feature>
<gene>
    <name evidence="2" type="ORF">BO70DRAFT_379656</name>
</gene>
<feature type="region of interest" description="Disordered" evidence="1">
    <location>
        <begin position="254"/>
        <end position="383"/>
    </location>
</feature>
<dbReference type="VEuPathDB" id="FungiDB:BO70DRAFT_379656"/>
<protein>
    <submittedName>
        <fullName evidence="2">Uncharacterized protein</fullName>
    </submittedName>
</protein>